<dbReference type="EMBL" id="BOQP01000052">
    <property type="protein sequence ID" value="GIM82623.1"/>
    <property type="molecule type" value="Genomic_DNA"/>
</dbReference>
<protein>
    <recommendedName>
        <fullName evidence="3">Helix-turn-helix domain-containing protein</fullName>
    </recommendedName>
</protein>
<gene>
    <name evidence="1" type="ORF">Aco04nite_82440</name>
</gene>
<name>A0A919W688_9ACTN</name>
<organism evidence="1 2">
    <name type="scientific">Winogradskya consettensis</name>
    <dbReference type="NCBI Taxonomy" id="113560"/>
    <lineage>
        <taxon>Bacteria</taxon>
        <taxon>Bacillati</taxon>
        <taxon>Actinomycetota</taxon>
        <taxon>Actinomycetes</taxon>
        <taxon>Micromonosporales</taxon>
        <taxon>Micromonosporaceae</taxon>
        <taxon>Winogradskya</taxon>
    </lineage>
</organism>
<comment type="caution">
    <text evidence="1">The sequence shown here is derived from an EMBL/GenBank/DDBJ whole genome shotgun (WGS) entry which is preliminary data.</text>
</comment>
<evidence type="ECO:0000313" key="2">
    <source>
        <dbReference type="Proteomes" id="UP000680865"/>
    </source>
</evidence>
<dbReference type="RefSeq" id="WP_213002613.1">
    <property type="nucleotide sequence ID" value="NZ_BAAATW010000006.1"/>
</dbReference>
<evidence type="ECO:0008006" key="3">
    <source>
        <dbReference type="Google" id="ProtNLM"/>
    </source>
</evidence>
<reference evidence="1" key="1">
    <citation type="submission" date="2021-03" db="EMBL/GenBank/DDBJ databases">
        <title>Whole genome shotgun sequence of Actinoplanes consettensis NBRC 14913.</title>
        <authorList>
            <person name="Komaki H."/>
            <person name="Tamura T."/>
        </authorList>
    </citation>
    <scope>NUCLEOTIDE SEQUENCE</scope>
    <source>
        <strain evidence="1">NBRC 14913</strain>
    </source>
</reference>
<dbReference type="AlphaFoldDB" id="A0A919W688"/>
<evidence type="ECO:0000313" key="1">
    <source>
        <dbReference type="EMBL" id="GIM82623.1"/>
    </source>
</evidence>
<proteinExistence type="predicted"/>
<keyword evidence="2" id="KW-1185">Reference proteome</keyword>
<sequence length="92" mass="10307">MHDSEVTSSVIRDSAARFPKPDRVAYRVRDAAEQLGLSERQMWRLVSTRQIESYKTDPSSPSSSRRISHQALLDYVAAATKATKGEQLDKVA</sequence>
<dbReference type="Proteomes" id="UP000680865">
    <property type="component" value="Unassembled WGS sequence"/>
</dbReference>
<accession>A0A919W688</accession>